<dbReference type="Proteomes" id="UP000612899">
    <property type="component" value="Unassembled WGS sequence"/>
</dbReference>
<protein>
    <recommendedName>
        <fullName evidence="5">DUF1232 domain-containing protein</fullName>
    </recommendedName>
</protein>
<reference evidence="3" key="1">
    <citation type="submission" date="2021-01" db="EMBL/GenBank/DDBJ databases">
        <title>Whole genome shotgun sequence of Rhizocola hellebori NBRC 109834.</title>
        <authorList>
            <person name="Komaki H."/>
            <person name="Tamura T."/>
        </authorList>
    </citation>
    <scope>NUCLEOTIDE SEQUENCE</scope>
    <source>
        <strain evidence="3">NBRC 109834</strain>
    </source>
</reference>
<feature type="transmembrane region" description="Helical" evidence="2">
    <location>
        <begin position="40"/>
        <end position="58"/>
    </location>
</feature>
<sequence length="115" mass="12591">MRGVSREAWIVVGVVVALVAVATAYGAFRVGRKLFATKRMLGELGTGGKIAFYGSLLYTFFPVDLLPDPIYLDDMGVLAAALIYLTNLARRRRAAGKAPFQRDGRSELEPGRKTR</sequence>
<keyword evidence="4" id="KW-1185">Reference proteome</keyword>
<keyword evidence="2" id="KW-0812">Transmembrane</keyword>
<keyword evidence="2" id="KW-0472">Membrane</keyword>
<evidence type="ECO:0008006" key="5">
    <source>
        <dbReference type="Google" id="ProtNLM"/>
    </source>
</evidence>
<feature type="region of interest" description="Disordered" evidence="1">
    <location>
        <begin position="95"/>
        <end position="115"/>
    </location>
</feature>
<evidence type="ECO:0000256" key="2">
    <source>
        <dbReference type="SAM" id="Phobius"/>
    </source>
</evidence>
<evidence type="ECO:0000313" key="3">
    <source>
        <dbReference type="EMBL" id="GIH08866.1"/>
    </source>
</evidence>
<feature type="compositionally biased region" description="Basic and acidic residues" evidence="1">
    <location>
        <begin position="100"/>
        <end position="115"/>
    </location>
</feature>
<gene>
    <name evidence="3" type="ORF">Rhe02_69330</name>
</gene>
<evidence type="ECO:0000256" key="1">
    <source>
        <dbReference type="SAM" id="MobiDB-lite"/>
    </source>
</evidence>
<keyword evidence="2" id="KW-1133">Transmembrane helix</keyword>
<dbReference type="AlphaFoldDB" id="A0A8J3QDT2"/>
<proteinExistence type="predicted"/>
<organism evidence="3 4">
    <name type="scientific">Rhizocola hellebori</name>
    <dbReference type="NCBI Taxonomy" id="1392758"/>
    <lineage>
        <taxon>Bacteria</taxon>
        <taxon>Bacillati</taxon>
        <taxon>Actinomycetota</taxon>
        <taxon>Actinomycetes</taxon>
        <taxon>Micromonosporales</taxon>
        <taxon>Micromonosporaceae</taxon>
        <taxon>Rhizocola</taxon>
    </lineage>
</organism>
<evidence type="ECO:0000313" key="4">
    <source>
        <dbReference type="Proteomes" id="UP000612899"/>
    </source>
</evidence>
<name>A0A8J3QDT2_9ACTN</name>
<feature type="transmembrane region" description="Helical" evidence="2">
    <location>
        <begin position="70"/>
        <end position="89"/>
    </location>
</feature>
<dbReference type="EMBL" id="BONY01000056">
    <property type="protein sequence ID" value="GIH08866.1"/>
    <property type="molecule type" value="Genomic_DNA"/>
</dbReference>
<comment type="caution">
    <text evidence="3">The sequence shown here is derived from an EMBL/GenBank/DDBJ whole genome shotgun (WGS) entry which is preliminary data.</text>
</comment>
<accession>A0A8J3QDT2</accession>
<feature type="transmembrane region" description="Helical" evidence="2">
    <location>
        <begin position="6"/>
        <end position="28"/>
    </location>
</feature>